<sequence length="275" mass="31023">MAPQVKGMKVRFEQDPNNPHAPPRRIIEKAGFWERLVGVKNEQPPYLPLPPVGYLPPAPSGHSTAPRPLSSTISPAQAAITATNHPSLTAALRPTPFPLDFKYLPRSERHAWEKQRKEEIKYLHGLDKEQRAAMKAEEARKGREEKEARDRAKQELKARNSAMKLEKKLGYRPMPQYIPAPTDRPLPPLSAGMESTAPNNALGQPTSWMLLPTLEQFGLRRPFDAPGQPGKVDIGGTEWPMMSRTMTHALQVMGREERVRLDQAGHTWSPAWYRD</sequence>
<name>A0AA38LYJ3_9TREE</name>
<comment type="caution">
    <text evidence="2">The sequence shown here is derived from an EMBL/GenBank/DDBJ whole genome shotgun (WGS) entry which is preliminary data.</text>
</comment>
<keyword evidence="3" id="KW-1185">Reference proteome</keyword>
<dbReference type="RefSeq" id="XP_052948821.1">
    <property type="nucleotide sequence ID" value="XM_053088256.1"/>
</dbReference>
<dbReference type="EMBL" id="JAKWFO010000002">
    <property type="protein sequence ID" value="KAI9639044.1"/>
    <property type="molecule type" value="Genomic_DNA"/>
</dbReference>
<evidence type="ECO:0000313" key="2">
    <source>
        <dbReference type="EMBL" id="KAI9639044.1"/>
    </source>
</evidence>
<accession>A0AA38LYJ3</accession>
<dbReference type="Proteomes" id="UP001164286">
    <property type="component" value="Unassembled WGS sequence"/>
</dbReference>
<dbReference type="GeneID" id="77727461"/>
<gene>
    <name evidence="2" type="ORF">MKK02DRAFT_31300</name>
</gene>
<evidence type="ECO:0000313" key="3">
    <source>
        <dbReference type="Proteomes" id="UP001164286"/>
    </source>
</evidence>
<reference evidence="2" key="1">
    <citation type="journal article" date="2022" name="G3 (Bethesda)">
        <title>High quality genome of the basidiomycete yeast Dioszegia hungarica PDD-24b-2 isolated from cloud water.</title>
        <authorList>
            <person name="Jarrige D."/>
            <person name="Haridas S."/>
            <person name="Bleykasten-Grosshans C."/>
            <person name="Joly M."/>
            <person name="Nadalig T."/>
            <person name="Sancelme M."/>
            <person name="Vuilleumier S."/>
            <person name="Grigoriev I.V."/>
            <person name="Amato P."/>
            <person name="Bringel F."/>
        </authorList>
    </citation>
    <scope>NUCLEOTIDE SEQUENCE</scope>
    <source>
        <strain evidence="2">PDD-24b-2</strain>
    </source>
</reference>
<dbReference type="AlphaFoldDB" id="A0AA38LYJ3"/>
<protein>
    <submittedName>
        <fullName evidence="2">Uncharacterized protein</fullName>
    </submittedName>
</protein>
<organism evidence="2 3">
    <name type="scientific">Dioszegia hungarica</name>
    <dbReference type="NCBI Taxonomy" id="4972"/>
    <lineage>
        <taxon>Eukaryota</taxon>
        <taxon>Fungi</taxon>
        <taxon>Dikarya</taxon>
        <taxon>Basidiomycota</taxon>
        <taxon>Agaricomycotina</taxon>
        <taxon>Tremellomycetes</taxon>
        <taxon>Tremellales</taxon>
        <taxon>Bulleribasidiaceae</taxon>
        <taxon>Dioszegia</taxon>
    </lineage>
</organism>
<evidence type="ECO:0000256" key="1">
    <source>
        <dbReference type="SAM" id="MobiDB-lite"/>
    </source>
</evidence>
<proteinExistence type="predicted"/>
<feature type="region of interest" description="Disordered" evidence="1">
    <location>
        <begin position="134"/>
        <end position="155"/>
    </location>
</feature>
<feature type="region of interest" description="Disordered" evidence="1">
    <location>
        <begin position="1"/>
        <end position="24"/>
    </location>
</feature>